<sequence>MDQPHGDITLAQLYRVLERASRQPQPLRTYLGLQWILFIPLPLIKIRQFWHDYSLREYLVTFTALVLTALQRAFRVMVFIMGASFYLHRVLERFFMFGNELTFSRNFFKEVITFILRDNRALFERLENVKVKGDVVSTESDSTLTNFVSTILNLLVMNLNYICISVPGKTKCSADDHSLIYKFHEVIGHGDTITITVYLLYALIGNLICLNILYLYSVSMLGSLKKYGQYSKKLLVLVWGSFKQLI</sequence>
<evidence type="ECO:0000313" key="2">
    <source>
        <dbReference type="Proteomes" id="UP001152531"/>
    </source>
</evidence>
<comment type="caution">
    <text evidence="1">The sequence shown here is derived from an EMBL/GenBank/DDBJ whole genome shotgun (WGS) entry which is preliminary data.</text>
</comment>
<evidence type="ECO:0000313" key="1">
    <source>
        <dbReference type="EMBL" id="CAH6719774.1"/>
    </source>
</evidence>
<dbReference type="Proteomes" id="UP001152531">
    <property type="component" value="Unassembled WGS sequence"/>
</dbReference>
<proteinExistence type="predicted"/>
<protein>
    <submittedName>
        <fullName evidence="1">Uncharacterized protein</fullName>
    </submittedName>
</protein>
<name>A0ACA9Y460_9ASCO</name>
<dbReference type="EMBL" id="CALSDN010000002">
    <property type="protein sequence ID" value="CAH6719774.1"/>
    <property type="molecule type" value="Genomic_DNA"/>
</dbReference>
<keyword evidence="2" id="KW-1185">Reference proteome</keyword>
<organism evidence="1 2">
    <name type="scientific">[Candida] jaroonii</name>
    <dbReference type="NCBI Taxonomy" id="467808"/>
    <lineage>
        <taxon>Eukaryota</taxon>
        <taxon>Fungi</taxon>
        <taxon>Dikarya</taxon>
        <taxon>Ascomycota</taxon>
        <taxon>Saccharomycotina</taxon>
        <taxon>Pichiomycetes</taxon>
        <taxon>Debaryomycetaceae</taxon>
        <taxon>Yamadazyma</taxon>
    </lineage>
</organism>
<accession>A0ACA9Y460</accession>
<reference evidence="1" key="1">
    <citation type="submission" date="2022-06" db="EMBL/GenBank/DDBJ databases">
        <authorList>
            <person name="Legras J.-L."/>
            <person name="Devillers H."/>
            <person name="Grondin C."/>
        </authorList>
    </citation>
    <scope>NUCLEOTIDE SEQUENCE</scope>
    <source>
        <strain evidence="1">CLIB 1444</strain>
    </source>
</reference>
<gene>
    <name evidence="1" type="ORF">CLIB1444_02S16204</name>
</gene>